<reference evidence="7 8" key="1">
    <citation type="submission" date="2016-10" db="EMBL/GenBank/DDBJ databases">
        <title>Genome sequence of the basidiomycete white-rot fungus Trametes pubescens.</title>
        <authorList>
            <person name="Makela M.R."/>
            <person name="Granchi Z."/>
            <person name="Peng M."/>
            <person name="De Vries R.P."/>
            <person name="Grigoriev I."/>
            <person name="Riley R."/>
            <person name="Hilden K."/>
        </authorList>
    </citation>
    <scope>NUCLEOTIDE SEQUENCE [LARGE SCALE GENOMIC DNA]</scope>
    <source>
        <strain evidence="7 8">FBCC735</strain>
    </source>
</reference>
<accession>A0A1M2W1M5</accession>
<evidence type="ECO:0000256" key="3">
    <source>
        <dbReference type="ARBA" id="ARBA00022833"/>
    </source>
</evidence>
<evidence type="ECO:0000313" key="7">
    <source>
        <dbReference type="EMBL" id="OJT13672.1"/>
    </source>
</evidence>
<evidence type="ECO:0000259" key="6">
    <source>
        <dbReference type="PROSITE" id="PS50865"/>
    </source>
</evidence>
<protein>
    <recommendedName>
        <fullName evidence="6">MYND-type domain-containing protein</fullName>
    </recommendedName>
</protein>
<keyword evidence="1" id="KW-0479">Metal-binding</keyword>
<evidence type="ECO:0000256" key="1">
    <source>
        <dbReference type="ARBA" id="ARBA00022723"/>
    </source>
</evidence>
<dbReference type="PROSITE" id="PS50865">
    <property type="entry name" value="ZF_MYND_2"/>
    <property type="match status" value="1"/>
</dbReference>
<evidence type="ECO:0000313" key="8">
    <source>
        <dbReference type="Proteomes" id="UP000184267"/>
    </source>
</evidence>
<evidence type="ECO:0000256" key="2">
    <source>
        <dbReference type="ARBA" id="ARBA00022771"/>
    </source>
</evidence>
<dbReference type="Proteomes" id="UP000184267">
    <property type="component" value="Unassembled WGS sequence"/>
</dbReference>
<feature type="compositionally biased region" description="Acidic residues" evidence="5">
    <location>
        <begin position="349"/>
        <end position="358"/>
    </location>
</feature>
<dbReference type="Gene3D" id="6.10.140.2220">
    <property type="match status" value="1"/>
</dbReference>
<dbReference type="AlphaFoldDB" id="A0A1M2W1M5"/>
<organism evidence="7 8">
    <name type="scientific">Trametes pubescens</name>
    <name type="common">White-rot fungus</name>
    <dbReference type="NCBI Taxonomy" id="154538"/>
    <lineage>
        <taxon>Eukaryota</taxon>
        <taxon>Fungi</taxon>
        <taxon>Dikarya</taxon>
        <taxon>Basidiomycota</taxon>
        <taxon>Agaricomycotina</taxon>
        <taxon>Agaricomycetes</taxon>
        <taxon>Polyporales</taxon>
        <taxon>Polyporaceae</taxon>
        <taxon>Trametes</taxon>
    </lineage>
</organism>
<feature type="region of interest" description="Disordered" evidence="5">
    <location>
        <begin position="328"/>
        <end position="375"/>
    </location>
</feature>
<gene>
    <name evidence="7" type="ORF">TRAPUB_9771</name>
</gene>
<dbReference type="OrthoDB" id="2737281at2759"/>
<dbReference type="GO" id="GO:0008270">
    <property type="term" value="F:zinc ion binding"/>
    <property type="evidence" value="ECO:0007669"/>
    <property type="project" value="UniProtKB-KW"/>
</dbReference>
<evidence type="ECO:0000256" key="5">
    <source>
        <dbReference type="SAM" id="MobiDB-lite"/>
    </source>
</evidence>
<dbReference type="InterPro" id="IPR002893">
    <property type="entry name" value="Znf_MYND"/>
</dbReference>
<dbReference type="EMBL" id="MNAD01000373">
    <property type="protein sequence ID" value="OJT13672.1"/>
    <property type="molecule type" value="Genomic_DNA"/>
</dbReference>
<keyword evidence="3" id="KW-0862">Zinc</keyword>
<keyword evidence="8" id="KW-1185">Reference proteome</keyword>
<name>A0A1M2W1M5_TRAPU</name>
<keyword evidence="2 4" id="KW-0863">Zinc-finger</keyword>
<sequence length="417" mass="45452">MRPLQRSWNLGVTKIDENIPFYKDMETYILVKSRCLDDYHHDLDWTIALEQASRHLTKHPRSSIVDLATGGDPEAVLDVAIPQRMRATQQEPRGHLLDAFMHPDSREMPYIGHAAQPIQTAQAHSLAAHAYLDKLSATPAERAAIAGEERLSYSLRPPAARRAADADAPAFANFVAALHHADESAKLGHVSPAVLRLGFMMRDIGTSLGVDLAQTVRSRCFRPVWRALDGRLEEIYAEERKRLKKTGREPNAYACAAEGCGIRAEGRAALRACAGMCPPDLKPHYCSKGCQKQDWPRHKQICKPGTLGKVPNVTGKANRARALALFELGEPEDGEDEVGEGVPSHEAESSENSEDGTETGDAAFGPCPPGPGHAIDIQVAGAPGGSISIASDTLDAEILKNIRKGLTKFMRDEARRT</sequence>
<feature type="compositionally biased region" description="Acidic residues" evidence="5">
    <location>
        <begin position="329"/>
        <end position="339"/>
    </location>
</feature>
<comment type="caution">
    <text evidence="7">The sequence shown here is derived from an EMBL/GenBank/DDBJ whole genome shotgun (WGS) entry which is preliminary data.</text>
</comment>
<dbReference type="SUPFAM" id="SSF144232">
    <property type="entry name" value="HIT/MYND zinc finger-like"/>
    <property type="match status" value="1"/>
</dbReference>
<dbReference type="Pfam" id="PF01753">
    <property type="entry name" value="zf-MYND"/>
    <property type="match status" value="1"/>
</dbReference>
<feature type="domain" description="MYND-type" evidence="6">
    <location>
        <begin position="257"/>
        <end position="302"/>
    </location>
</feature>
<proteinExistence type="predicted"/>
<evidence type="ECO:0000256" key="4">
    <source>
        <dbReference type="PROSITE-ProRule" id="PRU00134"/>
    </source>
</evidence>